<dbReference type="STRING" id="688270.Celal_2915"/>
<evidence type="ECO:0000259" key="10">
    <source>
        <dbReference type="PROSITE" id="PS51175"/>
    </source>
</evidence>
<gene>
    <name evidence="11" type="ordered locus">Celal_2915</name>
</gene>
<dbReference type="GO" id="GO:0010185">
    <property type="term" value="P:regulation of cellular defense response"/>
    <property type="evidence" value="ECO:0007669"/>
    <property type="project" value="UniProtKB-ARBA"/>
</dbReference>
<dbReference type="PANTHER" id="PTHR45713">
    <property type="entry name" value="FTP DOMAIN-CONTAINING PROTEIN"/>
    <property type="match status" value="1"/>
</dbReference>
<dbReference type="SUPFAM" id="SSF49785">
    <property type="entry name" value="Galactose-binding domain-like"/>
    <property type="match status" value="2"/>
</dbReference>
<dbReference type="eggNOG" id="COG3291">
    <property type="taxonomic scope" value="Bacteria"/>
</dbReference>
<dbReference type="InterPro" id="IPR013320">
    <property type="entry name" value="ConA-like_dom_sf"/>
</dbReference>
<evidence type="ECO:0000256" key="6">
    <source>
        <dbReference type="ARBA" id="ARBA00022734"/>
    </source>
</evidence>
<dbReference type="Proteomes" id="UP000008634">
    <property type="component" value="Chromosome"/>
</dbReference>
<comment type="subunit">
    <text evidence="3">Homotrimer.</text>
</comment>
<reference evidence="11 12" key="1">
    <citation type="journal article" date="2010" name="Stand. Genomic Sci.">
        <title>Complete genome sequence of Cellulophaga algicola type strain (IC166).</title>
        <authorList>
            <person name="Abt B."/>
            <person name="Lu M."/>
            <person name="Misra M."/>
            <person name="Han C."/>
            <person name="Nolan M."/>
            <person name="Lucas S."/>
            <person name="Hammon N."/>
            <person name="Deshpande S."/>
            <person name="Cheng J.F."/>
            <person name="Tapia R."/>
            <person name="Goodwin L."/>
            <person name="Pitluck S."/>
            <person name="Liolios K."/>
            <person name="Pagani I."/>
            <person name="Ivanova N."/>
            <person name="Mavromatis K."/>
            <person name="Ovchinikova G."/>
            <person name="Pati A."/>
            <person name="Chen A."/>
            <person name="Palaniappan K."/>
            <person name="Land M."/>
            <person name="Hauser L."/>
            <person name="Chang Y.J."/>
            <person name="Jeffries C.D."/>
            <person name="Detter J.C."/>
            <person name="Brambilla E."/>
            <person name="Rohde M."/>
            <person name="Tindall B.J."/>
            <person name="Goker M."/>
            <person name="Woyke T."/>
            <person name="Bristow J."/>
            <person name="Eisen J.A."/>
            <person name="Markowitz V."/>
            <person name="Hugenholtz P."/>
            <person name="Kyrpides N.C."/>
            <person name="Klenk H.P."/>
            <person name="Lapidus A."/>
        </authorList>
    </citation>
    <scope>NUCLEOTIDE SEQUENCE [LARGE SCALE GENOMIC DNA]</scope>
    <source>
        <strain evidence="12">DSM 14237 / IC166 / ACAM 630</strain>
    </source>
</reference>
<keyword evidence="7" id="KW-0106">Calcium</keyword>
<dbReference type="eggNOG" id="COG3325">
    <property type="taxonomic scope" value="Bacteria"/>
</dbReference>
<dbReference type="OrthoDB" id="9775889at2"/>
<dbReference type="InterPro" id="IPR014895">
    <property type="entry name" value="Alginate_lyase_2"/>
</dbReference>
<dbReference type="eggNOG" id="COG1470">
    <property type="taxonomic scope" value="Bacteria"/>
</dbReference>
<dbReference type="InterPro" id="IPR006584">
    <property type="entry name" value="Cellulose-bd_IV"/>
</dbReference>
<dbReference type="InterPro" id="IPR005084">
    <property type="entry name" value="CBM6"/>
</dbReference>
<dbReference type="GO" id="GO:0042806">
    <property type="term" value="F:fucose binding"/>
    <property type="evidence" value="ECO:0007669"/>
    <property type="project" value="UniProtKB-ARBA"/>
</dbReference>
<keyword evidence="6" id="KW-0430">Lectin</keyword>
<organism evidence="11 12">
    <name type="scientific">Cellulophaga algicola (strain DSM 14237 / IC166 / ACAM 630)</name>
    <dbReference type="NCBI Taxonomy" id="688270"/>
    <lineage>
        <taxon>Bacteria</taxon>
        <taxon>Pseudomonadati</taxon>
        <taxon>Bacteroidota</taxon>
        <taxon>Flavobacteriia</taxon>
        <taxon>Flavobacteriales</taxon>
        <taxon>Flavobacteriaceae</taxon>
        <taxon>Cellulophaga</taxon>
    </lineage>
</organism>
<dbReference type="InterPro" id="IPR006585">
    <property type="entry name" value="FTP1"/>
</dbReference>
<dbReference type="HOGENOM" id="CLU_459836_0_0_10"/>
<evidence type="ECO:0000313" key="12">
    <source>
        <dbReference type="Proteomes" id="UP000008634"/>
    </source>
</evidence>
<protein>
    <submittedName>
        <fullName evidence="11">Carbohydrate binding family 6</fullName>
    </submittedName>
</protein>
<dbReference type="GO" id="GO:0004553">
    <property type="term" value="F:hydrolase activity, hydrolyzing O-glycosyl compounds"/>
    <property type="evidence" value="ECO:0007669"/>
    <property type="project" value="UniProtKB-ARBA"/>
</dbReference>
<dbReference type="PANTHER" id="PTHR45713:SF6">
    <property type="entry name" value="F5_8 TYPE C DOMAIN-CONTAINING PROTEIN"/>
    <property type="match status" value="1"/>
</dbReference>
<name>E6XDQ1_CELAD</name>
<dbReference type="SMART" id="SM00607">
    <property type="entry name" value="FTP"/>
    <property type="match status" value="1"/>
</dbReference>
<dbReference type="KEGG" id="cao:Celal_2915"/>
<dbReference type="AlphaFoldDB" id="E6XDQ1"/>
<dbReference type="Pfam" id="PF22633">
    <property type="entry name" value="F5_F8_type_C_2"/>
    <property type="match status" value="1"/>
</dbReference>
<dbReference type="GO" id="GO:0005975">
    <property type="term" value="P:carbohydrate metabolic process"/>
    <property type="evidence" value="ECO:0007669"/>
    <property type="project" value="UniProtKB-ARBA"/>
</dbReference>
<dbReference type="PROSITE" id="PS51175">
    <property type="entry name" value="CBM6"/>
    <property type="match status" value="1"/>
</dbReference>
<evidence type="ECO:0000256" key="8">
    <source>
        <dbReference type="ARBA" id="ARBA00023157"/>
    </source>
</evidence>
<dbReference type="Gene3D" id="2.60.120.260">
    <property type="entry name" value="Galactose-binding domain-like"/>
    <property type="match status" value="2"/>
</dbReference>
<dbReference type="EMBL" id="CP002453">
    <property type="protein sequence ID" value="ADV50193.1"/>
    <property type="molecule type" value="Genomic_DNA"/>
</dbReference>
<sequence>MSNYQLDKIIGQKASFHRLNDNLFGIIVFHLYNWSTKLVIQIELPIKSPIETLNLSIMKNTQKLMKSKTVLRLLTVPILALAFNCAENDLSDENLLVSPNVTISSTNAQTIQAENFDGMKGIKTESTSDSGGGSNVGWIDSGDYLEYALTVPASGSYKFEFRVASKSNASKFDFYQGNTKLSNVNKTATGGYQTWITTSKTVNLSAGTSTLKLLATGGGWNINWIKITPVSVSQATESDNLALGKTAEQSSNYSSNSGLAGLAIDGNTSGVWNQGSVTHTSNSASPWWQVRLGNDYTIGDIVIWNRTDCCSSRLSNFDVFVYNDAGTEVYKKTITSTPSPSTIVSTGGVTGSRVRIKLKGTNALSLAEVQVFSGESDGGGGTTNPPTGNASIPSDLMSNCNQWKITYPDGEEDKTLCGEDNNEYFFVNSAKNGMVFRAPIRSNNGTTPNSDYVRSELRERTEDGKSDIYWTTDGTHVVYVKQAITHLPIEKNHLVATQIHGDKAAGIDDAMVLRLEGSKLFLSFNGNKLRSDVTVKSNYSLGTVHEVIFEVKNGKHYCYYSENGDLRSKYLNGTASSYLVKDGSNSVLMDIDYDQSYFKIGNYTQSNAEEEGSSTGNSNNYGEVVVYDFFVDHD</sequence>
<evidence type="ECO:0000313" key="11">
    <source>
        <dbReference type="EMBL" id="ADV50193.1"/>
    </source>
</evidence>
<dbReference type="SUPFAM" id="SSF49899">
    <property type="entry name" value="Concanavalin A-like lectins/glucanases"/>
    <property type="match status" value="1"/>
</dbReference>
<evidence type="ECO:0000256" key="4">
    <source>
        <dbReference type="ARBA" id="ARBA00022723"/>
    </source>
</evidence>
<evidence type="ECO:0000256" key="2">
    <source>
        <dbReference type="ARBA" id="ARBA00010147"/>
    </source>
</evidence>
<proteinExistence type="inferred from homology"/>
<keyword evidence="12" id="KW-1185">Reference proteome</keyword>
<feature type="domain" description="CBM6" evidence="10">
    <location>
        <begin position="109"/>
        <end position="228"/>
    </location>
</feature>
<dbReference type="Pfam" id="PF08787">
    <property type="entry name" value="Alginate_lyase2"/>
    <property type="match status" value="1"/>
</dbReference>
<dbReference type="SMART" id="SM00606">
    <property type="entry name" value="CBD_IV"/>
    <property type="match status" value="1"/>
</dbReference>
<feature type="region of interest" description="Disordered" evidence="9">
    <location>
        <begin position="374"/>
        <end position="393"/>
    </location>
</feature>
<dbReference type="CDD" id="cd04080">
    <property type="entry name" value="CBM6_cellulase-like"/>
    <property type="match status" value="1"/>
</dbReference>
<dbReference type="InterPro" id="IPR051941">
    <property type="entry name" value="BG_Antigen-Binding_Lectin"/>
</dbReference>
<dbReference type="GO" id="GO:0046872">
    <property type="term" value="F:metal ion binding"/>
    <property type="evidence" value="ECO:0007669"/>
    <property type="project" value="UniProtKB-KW"/>
</dbReference>
<keyword evidence="4" id="KW-0479">Metal-binding</keyword>
<keyword evidence="5" id="KW-0732">Signal</keyword>
<comment type="similarity">
    <text evidence="2">Belongs to the fucolectin family.</text>
</comment>
<keyword evidence="8" id="KW-1015">Disulfide bond</keyword>
<evidence type="ECO:0000256" key="7">
    <source>
        <dbReference type="ARBA" id="ARBA00022837"/>
    </source>
</evidence>
<dbReference type="InterPro" id="IPR008979">
    <property type="entry name" value="Galactose-bd-like_sf"/>
</dbReference>
<evidence type="ECO:0000256" key="9">
    <source>
        <dbReference type="SAM" id="MobiDB-lite"/>
    </source>
</evidence>
<accession>E6XDQ1</accession>
<evidence type="ECO:0000256" key="5">
    <source>
        <dbReference type="ARBA" id="ARBA00022729"/>
    </source>
</evidence>
<dbReference type="Gene3D" id="2.60.120.200">
    <property type="match status" value="1"/>
</dbReference>
<evidence type="ECO:0000256" key="1">
    <source>
        <dbReference type="ARBA" id="ARBA00002219"/>
    </source>
</evidence>
<evidence type="ECO:0000256" key="3">
    <source>
        <dbReference type="ARBA" id="ARBA00011233"/>
    </source>
</evidence>
<dbReference type="Pfam" id="PF03422">
    <property type="entry name" value="CBM_6"/>
    <property type="match status" value="1"/>
</dbReference>
<comment type="function">
    <text evidence="1">Acts as a defensive agent. Recognizes blood group fucosylated oligosaccharides including A, B, H and Lewis B-type antigens. Does not recognize Lewis A antigen and has low affinity for monovalent haptens.</text>
</comment>